<evidence type="ECO:0000313" key="2">
    <source>
        <dbReference type="Proteomes" id="UP000682892"/>
    </source>
</evidence>
<gene>
    <name evidence="1" type="ORF">AaeL_AAEL000009</name>
</gene>
<proteinExistence type="predicted"/>
<name>Q0C730_AEDAE</name>
<dbReference type="HOGENOM" id="CLU_2123072_0_0_1"/>
<accession>Q0C730</accession>
<reference evidence="1" key="2">
    <citation type="journal article" date="2007" name="Science">
        <title>Genome sequence of Aedes aegypti, a major arbovirus vector.</title>
        <authorList>
            <person name="Nene V."/>
            <person name="Wortman J.R."/>
            <person name="Lawson D."/>
            <person name="Haas B."/>
            <person name="Kodira C."/>
            <person name="Tu Z.J."/>
            <person name="Loftus B."/>
            <person name="Xi Z."/>
            <person name="Megy K."/>
            <person name="Grabherr M."/>
            <person name="Ren Q."/>
            <person name="Zdobnov E.M."/>
            <person name="Lobo N.F."/>
            <person name="Campbell K.S."/>
            <person name="Brown S.E."/>
            <person name="Bonaldo M.F."/>
            <person name="Zhu J."/>
            <person name="Sinkins S.P."/>
            <person name="Hogenkamp D.G."/>
            <person name="Amedeo P."/>
            <person name="Arensburger P."/>
            <person name="Atkinson P.W."/>
            <person name="Bidwell S."/>
            <person name="Biedler J."/>
            <person name="Birney E."/>
            <person name="Bruggner R.V."/>
            <person name="Costas J."/>
            <person name="Coy M.R."/>
            <person name="Crabtree J."/>
            <person name="Crawford M."/>
            <person name="Debruyn B."/>
            <person name="Decaprio D."/>
            <person name="Eiglmeier K."/>
            <person name="Eisenstadt E."/>
            <person name="El-Dorry H."/>
            <person name="Gelbart W.M."/>
            <person name="Gomes S.L."/>
            <person name="Hammond M."/>
            <person name="Hannick L.I."/>
            <person name="Hogan J.R."/>
            <person name="Holmes M.H."/>
            <person name="Jaffe D."/>
            <person name="Johnston J.S."/>
            <person name="Kennedy R.C."/>
            <person name="Koo H."/>
            <person name="Kravitz S."/>
            <person name="Kriventseva E.V."/>
            <person name="Kulp D."/>
            <person name="Labutti K."/>
            <person name="Lee E."/>
            <person name="Li S."/>
            <person name="Lovin D.D."/>
            <person name="Mao C."/>
            <person name="Mauceli E."/>
            <person name="Menck C.F."/>
            <person name="Miller J.R."/>
            <person name="Montgomery P."/>
            <person name="Mori A."/>
            <person name="Nascimento A.L."/>
            <person name="Naveira H.F."/>
            <person name="Nusbaum C."/>
            <person name="O'leary S."/>
            <person name="Orvis J."/>
            <person name="Pertea M."/>
            <person name="Quesneville H."/>
            <person name="Reidenbach K.R."/>
            <person name="Rogers Y.H."/>
            <person name="Roth C.W."/>
            <person name="Schneider J.R."/>
            <person name="Schatz M."/>
            <person name="Shumway M."/>
            <person name="Stanke M."/>
            <person name="Stinson E.O."/>
            <person name="Tubio J.M."/>
            <person name="Vanzee J.P."/>
            <person name="Verjovski-Almeida S."/>
            <person name="Werner D."/>
            <person name="White O."/>
            <person name="Wyder S."/>
            <person name="Zeng Q."/>
            <person name="Zhao Q."/>
            <person name="Zhao Y."/>
            <person name="Hill C.A."/>
            <person name="Raikhel A.S."/>
            <person name="Soares M.B."/>
            <person name="Knudson D.L."/>
            <person name="Lee N.H."/>
            <person name="Galagan J."/>
            <person name="Salzberg S.L."/>
            <person name="Paulsen I.T."/>
            <person name="Dimopoulos G."/>
            <person name="Collins F.H."/>
            <person name="Birren B."/>
            <person name="Fraser-Liggett C.M."/>
            <person name="Severson D.W."/>
        </authorList>
    </citation>
    <scope>NUCLEOTIDE SEQUENCE [LARGE SCALE GENOMIC DNA]</scope>
    <source>
        <strain evidence="1">Liverpool</strain>
    </source>
</reference>
<dbReference type="PaxDb" id="7159-AAEL000009-PA"/>
<sequence>MTNCKKAFRSAAENTPSDLPFMSATSYELFPFLATMTQGLYCGPNFALKFLPASDSAKLRLKTLCPTVNVDIVFTFAASIAILQSSRVFRKRTSNLRFSSHGIDILRKIRTMSK</sequence>
<organism evidence="1 2">
    <name type="scientific">Aedes aegypti</name>
    <name type="common">Yellowfever mosquito</name>
    <name type="synonym">Culex aegypti</name>
    <dbReference type="NCBI Taxonomy" id="7159"/>
    <lineage>
        <taxon>Eukaryota</taxon>
        <taxon>Metazoa</taxon>
        <taxon>Ecdysozoa</taxon>
        <taxon>Arthropoda</taxon>
        <taxon>Hexapoda</taxon>
        <taxon>Insecta</taxon>
        <taxon>Pterygota</taxon>
        <taxon>Neoptera</taxon>
        <taxon>Endopterygota</taxon>
        <taxon>Diptera</taxon>
        <taxon>Nematocera</taxon>
        <taxon>Culicoidea</taxon>
        <taxon>Culicidae</taxon>
        <taxon>Culicinae</taxon>
        <taxon>Aedini</taxon>
        <taxon>Aedes</taxon>
        <taxon>Stegomyia</taxon>
    </lineage>
</organism>
<dbReference type="Proteomes" id="UP000682892">
    <property type="component" value="Chromosome 1"/>
</dbReference>
<evidence type="ECO:0000313" key="1">
    <source>
        <dbReference type="EMBL" id="EAT48999.1"/>
    </source>
</evidence>
<protein>
    <submittedName>
        <fullName evidence="1">AAEL000009-PA</fullName>
    </submittedName>
</protein>
<reference evidence="1" key="1">
    <citation type="submission" date="2005-10" db="EMBL/GenBank/DDBJ databases">
        <authorList>
            <person name="Loftus B.J."/>
            <person name="Nene V.M."/>
            <person name="Hannick L.I."/>
            <person name="Bidwell S."/>
            <person name="Haas B."/>
            <person name="Amedeo P."/>
            <person name="Orvis J."/>
            <person name="Wortman J.R."/>
            <person name="White O.R."/>
            <person name="Salzberg S."/>
            <person name="Shumway M."/>
            <person name="Koo H."/>
            <person name="Zhao Y."/>
            <person name="Holmes M."/>
            <person name="Miller J."/>
            <person name="Schatz M."/>
            <person name="Pop M."/>
            <person name="Pai G."/>
            <person name="Utterback T."/>
            <person name="Rogers Y.-H."/>
            <person name="Kravitz S."/>
            <person name="Fraser C.M."/>
        </authorList>
    </citation>
    <scope>NUCLEOTIDE SEQUENCE</scope>
    <source>
        <strain evidence="1">Liverpool</strain>
    </source>
</reference>
<reference evidence="1" key="3">
    <citation type="submission" date="2012-09" db="EMBL/GenBank/DDBJ databases">
        <authorList>
            <consortium name="VectorBase"/>
        </authorList>
    </citation>
    <scope>NUCLEOTIDE SEQUENCE</scope>
    <source>
        <strain evidence="1">Liverpool</strain>
    </source>
</reference>
<dbReference type="EMBL" id="CH477186">
    <property type="protein sequence ID" value="EAT48999.1"/>
    <property type="molecule type" value="Genomic_DNA"/>
</dbReference>
<dbReference type="AlphaFoldDB" id="Q0C730"/>